<dbReference type="EMBL" id="QFPP01000024">
    <property type="protein sequence ID" value="PZQ77315.1"/>
    <property type="molecule type" value="Genomic_DNA"/>
</dbReference>
<dbReference type="NCBIfam" id="NF005559">
    <property type="entry name" value="PRK07231.1"/>
    <property type="match status" value="1"/>
</dbReference>
<sequence>MAKATSQAGGDWLGLTDRVCVVTGAGGGIGSELAVQLLAAGARVALLDRDAARLAQIAGSLGDQAGRVMTLHCDVTEAQSIEAAATQVEQTWGPVALLVNNAASLYADALMDIALDNWNQLLSVNLTGYLLCAQAFGRRMVAQGGGSMVHIASISASIPQPYSGAYSVSKAGVKMLSQLLAVELGEHGVRSNVVSPAMIRTPMSEGIYQDPAVRQRREQIVPAGRISTPADIAGAVLFLASDRASYISGQEFLVDGGLTQAWLGLIPRPGFEKSDTAAQPAP</sequence>
<proteinExistence type="inferred from homology"/>
<dbReference type="PRINTS" id="PR00081">
    <property type="entry name" value="GDHRDH"/>
</dbReference>
<reference evidence="2 3" key="1">
    <citation type="submission" date="2017-08" db="EMBL/GenBank/DDBJ databases">
        <title>Infants hospitalized years apart are colonized by the same room-sourced microbial strains.</title>
        <authorList>
            <person name="Brooks B."/>
            <person name="Olm M.R."/>
            <person name="Firek B.A."/>
            <person name="Baker R."/>
            <person name="Thomas B.C."/>
            <person name="Morowitz M.J."/>
            <person name="Banfield J.F."/>
        </authorList>
    </citation>
    <scope>NUCLEOTIDE SEQUENCE [LARGE SCALE GENOMIC DNA]</scope>
    <source>
        <strain evidence="2">S2_005_003_R2_41</strain>
    </source>
</reference>
<dbReference type="CDD" id="cd05233">
    <property type="entry name" value="SDR_c"/>
    <property type="match status" value="1"/>
</dbReference>
<dbReference type="FunFam" id="3.40.50.720:FF:000084">
    <property type="entry name" value="Short-chain dehydrogenase reductase"/>
    <property type="match status" value="1"/>
</dbReference>
<evidence type="ECO:0000313" key="3">
    <source>
        <dbReference type="Proteomes" id="UP000249135"/>
    </source>
</evidence>
<dbReference type="InterPro" id="IPR002347">
    <property type="entry name" value="SDR_fam"/>
</dbReference>
<dbReference type="GO" id="GO:0016616">
    <property type="term" value="F:oxidoreductase activity, acting on the CH-OH group of donors, NAD or NADP as acceptor"/>
    <property type="evidence" value="ECO:0007669"/>
    <property type="project" value="TreeGrafter"/>
</dbReference>
<evidence type="ECO:0000313" key="2">
    <source>
        <dbReference type="EMBL" id="PZQ77315.1"/>
    </source>
</evidence>
<comment type="caution">
    <text evidence="2">The sequence shown here is derived from an EMBL/GenBank/DDBJ whole genome shotgun (WGS) entry which is preliminary data.</text>
</comment>
<dbReference type="PRINTS" id="PR00080">
    <property type="entry name" value="SDRFAMILY"/>
</dbReference>
<dbReference type="SUPFAM" id="SSF51735">
    <property type="entry name" value="NAD(P)-binding Rossmann-fold domains"/>
    <property type="match status" value="1"/>
</dbReference>
<dbReference type="Proteomes" id="UP000249135">
    <property type="component" value="Unassembled WGS sequence"/>
</dbReference>
<dbReference type="InterPro" id="IPR020904">
    <property type="entry name" value="Sc_DH/Rdtase_CS"/>
</dbReference>
<accession>A0A2W5QQU9</accession>
<dbReference type="AlphaFoldDB" id="A0A2W5QQU9"/>
<dbReference type="Pfam" id="PF13561">
    <property type="entry name" value="adh_short_C2"/>
    <property type="match status" value="1"/>
</dbReference>
<dbReference type="PANTHER" id="PTHR42760">
    <property type="entry name" value="SHORT-CHAIN DEHYDROGENASES/REDUCTASES FAMILY MEMBER"/>
    <property type="match status" value="1"/>
</dbReference>
<dbReference type="Gene3D" id="3.40.50.720">
    <property type="entry name" value="NAD(P)-binding Rossmann-like Domain"/>
    <property type="match status" value="1"/>
</dbReference>
<name>A0A2W5QQU9_VARPD</name>
<organism evidence="2 3">
    <name type="scientific">Variovorax paradoxus</name>
    <dbReference type="NCBI Taxonomy" id="34073"/>
    <lineage>
        <taxon>Bacteria</taxon>
        <taxon>Pseudomonadati</taxon>
        <taxon>Pseudomonadota</taxon>
        <taxon>Betaproteobacteria</taxon>
        <taxon>Burkholderiales</taxon>
        <taxon>Comamonadaceae</taxon>
        <taxon>Variovorax</taxon>
    </lineage>
</organism>
<comment type="similarity">
    <text evidence="1">Belongs to the short-chain dehydrogenases/reductases (SDR) family.</text>
</comment>
<gene>
    <name evidence="2" type="ORF">DI563_04255</name>
</gene>
<dbReference type="GO" id="GO:0030497">
    <property type="term" value="P:fatty acid elongation"/>
    <property type="evidence" value="ECO:0007669"/>
    <property type="project" value="TreeGrafter"/>
</dbReference>
<dbReference type="PROSITE" id="PS00061">
    <property type="entry name" value="ADH_SHORT"/>
    <property type="match status" value="1"/>
</dbReference>
<dbReference type="PANTHER" id="PTHR42760:SF123">
    <property type="entry name" value="OXIDOREDUCTASE"/>
    <property type="match status" value="1"/>
</dbReference>
<evidence type="ECO:0000256" key="1">
    <source>
        <dbReference type="ARBA" id="ARBA00006484"/>
    </source>
</evidence>
<protein>
    <submittedName>
        <fullName evidence="2">2-deoxy-D-gluconate 3-dehydrogenase</fullName>
    </submittedName>
</protein>
<dbReference type="InterPro" id="IPR036291">
    <property type="entry name" value="NAD(P)-bd_dom_sf"/>
</dbReference>